<dbReference type="InterPro" id="IPR018149">
    <property type="entry name" value="Lys-tRNA-synth_II_C"/>
</dbReference>
<dbReference type="GO" id="GO:0000049">
    <property type="term" value="F:tRNA binding"/>
    <property type="evidence" value="ECO:0007669"/>
    <property type="project" value="TreeGrafter"/>
</dbReference>
<sequence length="309" mass="34198">MNLAFLRRRAELLDEVRLFFKRRGFLEVETPLASSEAIPEQHIELCQLDDGRRWLQASPEMHHKRLLCAGSGPIFEVTKSFRGHEVGQRHHPEFTILEWYEPGASLQGAIVTTEALFDTLLNAPAAKVTSYREAFGAVLGIDPHAASIDELRALIQEQAPAAAPFESDDRDEWLNVLLAVCVEPVLGHGQPEVLRHYPATQAALAATTLDEHGAAVAQRFELYWRGMELANGYEELTDPAELRQRLLLANTQRLAAGWPAVPMPERLLAEMVDPGLPPCAGVAIGFDRLVMLATGAQNIGEVTAFSDFY</sequence>
<evidence type="ECO:0000313" key="5">
    <source>
        <dbReference type="EMBL" id="TWT96781.1"/>
    </source>
</evidence>
<keyword evidence="1 5" id="KW-0436">Ligase</keyword>
<dbReference type="PROSITE" id="PS50862">
    <property type="entry name" value="AA_TRNA_LIGASE_II"/>
    <property type="match status" value="1"/>
</dbReference>
<dbReference type="PANTHER" id="PTHR42918">
    <property type="entry name" value="LYSYL-TRNA SYNTHETASE"/>
    <property type="match status" value="1"/>
</dbReference>
<dbReference type="InterPro" id="IPR004364">
    <property type="entry name" value="Aa-tRNA-synt_II"/>
</dbReference>
<proteinExistence type="predicted"/>
<protein>
    <submittedName>
        <fullName evidence="5">Elongation factor P--(R)-beta-lysine ligase</fullName>
        <ecNumber evidence="5">6.3.1.-</ecNumber>
    </submittedName>
</protein>
<reference evidence="5 6" key="1">
    <citation type="submission" date="2019-02" db="EMBL/GenBank/DDBJ databases">
        <title>Deep-cultivation of Planctomycetes and their phenomic and genomic characterization uncovers novel biology.</title>
        <authorList>
            <person name="Wiegand S."/>
            <person name="Jogler M."/>
            <person name="Boedeker C."/>
            <person name="Pinto D."/>
            <person name="Vollmers J."/>
            <person name="Rivas-Marin E."/>
            <person name="Kohn T."/>
            <person name="Peeters S.H."/>
            <person name="Heuer A."/>
            <person name="Rast P."/>
            <person name="Oberbeckmann S."/>
            <person name="Bunk B."/>
            <person name="Jeske O."/>
            <person name="Meyerdierks A."/>
            <person name="Storesund J.E."/>
            <person name="Kallscheuer N."/>
            <person name="Luecker S."/>
            <person name="Lage O.M."/>
            <person name="Pohl T."/>
            <person name="Merkel B.J."/>
            <person name="Hornburger P."/>
            <person name="Mueller R.-W."/>
            <person name="Bruemmer F."/>
            <person name="Labrenz M."/>
            <person name="Spormann A.M."/>
            <person name="Op Den Camp H."/>
            <person name="Overmann J."/>
            <person name="Amann R."/>
            <person name="Jetten M.S.M."/>
            <person name="Mascher T."/>
            <person name="Medema M.H."/>
            <person name="Devos D.P."/>
            <person name="Kaster A.-K."/>
            <person name="Ovreas L."/>
            <person name="Rohde M."/>
            <person name="Galperin M.Y."/>
            <person name="Jogler C."/>
        </authorList>
    </citation>
    <scope>NUCLEOTIDE SEQUENCE [LARGE SCALE GENOMIC DNA]</scope>
    <source>
        <strain evidence="5 6">Pla108</strain>
    </source>
</reference>
<dbReference type="GO" id="GO:0004824">
    <property type="term" value="F:lysine-tRNA ligase activity"/>
    <property type="evidence" value="ECO:0007669"/>
    <property type="project" value="InterPro"/>
</dbReference>
<accession>A0A5C6ACH9</accession>
<dbReference type="GO" id="GO:0003746">
    <property type="term" value="F:translation elongation factor activity"/>
    <property type="evidence" value="ECO:0007669"/>
    <property type="project" value="UniProtKB-KW"/>
</dbReference>
<gene>
    <name evidence="5" type="primary">epmA</name>
    <name evidence="5" type="ORF">Pla108_25550</name>
</gene>
<dbReference type="NCBIfam" id="TIGR00462">
    <property type="entry name" value="genX"/>
    <property type="match status" value="1"/>
</dbReference>
<dbReference type="NCBIfam" id="NF006828">
    <property type="entry name" value="PRK09350.1"/>
    <property type="match status" value="1"/>
</dbReference>
<evidence type="ECO:0000259" key="4">
    <source>
        <dbReference type="PROSITE" id="PS50862"/>
    </source>
</evidence>
<dbReference type="GO" id="GO:0005829">
    <property type="term" value="C:cytosol"/>
    <property type="evidence" value="ECO:0007669"/>
    <property type="project" value="TreeGrafter"/>
</dbReference>
<dbReference type="Pfam" id="PF00152">
    <property type="entry name" value="tRNA-synt_2"/>
    <property type="match status" value="1"/>
</dbReference>
<keyword evidence="2" id="KW-0547">Nucleotide-binding</keyword>
<evidence type="ECO:0000256" key="3">
    <source>
        <dbReference type="ARBA" id="ARBA00022840"/>
    </source>
</evidence>
<keyword evidence="5" id="KW-0648">Protein biosynthesis</keyword>
<evidence type="ECO:0000313" key="6">
    <source>
        <dbReference type="Proteomes" id="UP000317421"/>
    </source>
</evidence>
<dbReference type="InterPro" id="IPR004525">
    <property type="entry name" value="EpmA"/>
</dbReference>
<dbReference type="EMBL" id="SJPR01000003">
    <property type="protein sequence ID" value="TWT96781.1"/>
    <property type="molecule type" value="Genomic_DNA"/>
</dbReference>
<dbReference type="OrthoDB" id="9802326at2"/>
<feature type="domain" description="Aminoacyl-transfer RNA synthetases class-II family profile" evidence="4">
    <location>
        <begin position="9"/>
        <end position="309"/>
    </location>
</feature>
<dbReference type="EC" id="6.3.1.-" evidence="5"/>
<keyword evidence="6" id="KW-1185">Reference proteome</keyword>
<dbReference type="Proteomes" id="UP000317421">
    <property type="component" value="Unassembled WGS sequence"/>
</dbReference>
<dbReference type="SUPFAM" id="SSF55681">
    <property type="entry name" value="Class II aaRS and biotin synthetases"/>
    <property type="match status" value="1"/>
</dbReference>
<dbReference type="InterPro" id="IPR045864">
    <property type="entry name" value="aa-tRNA-synth_II/BPL/LPL"/>
</dbReference>
<comment type="caution">
    <text evidence="5">The sequence shown here is derived from an EMBL/GenBank/DDBJ whole genome shotgun (WGS) entry which is preliminary data.</text>
</comment>
<dbReference type="GO" id="GO:0005524">
    <property type="term" value="F:ATP binding"/>
    <property type="evidence" value="ECO:0007669"/>
    <property type="project" value="UniProtKB-KW"/>
</dbReference>
<dbReference type="PANTHER" id="PTHR42918:SF6">
    <property type="entry name" value="ELONGATION FACTOR P--(R)-BETA-LYSINE LIGASE"/>
    <property type="match status" value="1"/>
</dbReference>
<organism evidence="5 6">
    <name type="scientific">Botrimarina colliarenosi</name>
    <dbReference type="NCBI Taxonomy" id="2528001"/>
    <lineage>
        <taxon>Bacteria</taxon>
        <taxon>Pseudomonadati</taxon>
        <taxon>Planctomycetota</taxon>
        <taxon>Planctomycetia</taxon>
        <taxon>Pirellulales</taxon>
        <taxon>Lacipirellulaceae</taxon>
        <taxon>Botrimarina</taxon>
    </lineage>
</organism>
<name>A0A5C6ACH9_9BACT</name>
<dbReference type="RefSeq" id="WP_146445287.1">
    <property type="nucleotide sequence ID" value="NZ_SJPR01000003.1"/>
</dbReference>
<dbReference type="Gene3D" id="3.30.930.10">
    <property type="entry name" value="Bira Bifunctional Protein, Domain 2"/>
    <property type="match status" value="1"/>
</dbReference>
<evidence type="ECO:0000256" key="1">
    <source>
        <dbReference type="ARBA" id="ARBA00022598"/>
    </source>
</evidence>
<dbReference type="InterPro" id="IPR006195">
    <property type="entry name" value="aa-tRNA-synth_II"/>
</dbReference>
<dbReference type="GO" id="GO:0006430">
    <property type="term" value="P:lysyl-tRNA aminoacylation"/>
    <property type="evidence" value="ECO:0007669"/>
    <property type="project" value="InterPro"/>
</dbReference>
<dbReference type="AlphaFoldDB" id="A0A5C6ACH9"/>
<keyword evidence="3" id="KW-0067">ATP-binding</keyword>
<evidence type="ECO:0000256" key="2">
    <source>
        <dbReference type="ARBA" id="ARBA00022741"/>
    </source>
</evidence>
<dbReference type="PRINTS" id="PR00982">
    <property type="entry name" value="TRNASYNTHLYS"/>
</dbReference>
<keyword evidence="5" id="KW-0251">Elongation factor</keyword>